<sequence>MLSALCFHRRCTPRGHRLVFPVQAAISGSRQRLSGALSEGVEKRNEIREFEEGKRRIWEEERIGNLRTATKSVGHDDTAFTARSRHNSPATPPQPPQTRRIFNTYPIDRRPSPSPTSSLPPPPRLSQVARLPRRDEVMCRAVQAYRAAREAPTAPCWDGLPRRDGFLAVGTC</sequence>
<evidence type="ECO:0000313" key="2">
    <source>
        <dbReference type="EMBL" id="GER44568.1"/>
    </source>
</evidence>
<protein>
    <submittedName>
        <fullName evidence="2">Phage lysin protein endolysin</fullName>
    </submittedName>
</protein>
<keyword evidence="3" id="KW-1185">Reference proteome</keyword>
<dbReference type="AlphaFoldDB" id="A0A5A7QI13"/>
<proteinExistence type="predicted"/>
<evidence type="ECO:0000313" key="3">
    <source>
        <dbReference type="Proteomes" id="UP000325081"/>
    </source>
</evidence>
<name>A0A5A7QI13_STRAF</name>
<feature type="compositionally biased region" description="Pro residues" evidence="1">
    <location>
        <begin position="112"/>
        <end position="124"/>
    </location>
</feature>
<organism evidence="2 3">
    <name type="scientific">Striga asiatica</name>
    <name type="common">Asiatic witchweed</name>
    <name type="synonym">Buchnera asiatica</name>
    <dbReference type="NCBI Taxonomy" id="4170"/>
    <lineage>
        <taxon>Eukaryota</taxon>
        <taxon>Viridiplantae</taxon>
        <taxon>Streptophyta</taxon>
        <taxon>Embryophyta</taxon>
        <taxon>Tracheophyta</taxon>
        <taxon>Spermatophyta</taxon>
        <taxon>Magnoliopsida</taxon>
        <taxon>eudicotyledons</taxon>
        <taxon>Gunneridae</taxon>
        <taxon>Pentapetalae</taxon>
        <taxon>asterids</taxon>
        <taxon>lamiids</taxon>
        <taxon>Lamiales</taxon>
        <taxon>Orobanchaceae</taxon>
        <taxon>Buchnereae</taxon>
        <taxon>Striga</taxon>
    </lineage>
</organism>
<dbReference type="EMBL" id="BKCP01007015">
    <property type="protein sequence ID" value="GER44568.1"/>
    <property type="molecule type" value="Genomic_DNA"/>
</dbReference>
<feature type="region of interest" description="Disordered" evidence="1">
    <location>
        <begin position="68"/>
        <end position="126"/>
    </location>
</feature>
<reference evidence="3" key="1">
    <citation type="journal article" date="2019" name="Curr. Biol.">
        <title>Genome Sequence of Striga asiatica Provides Insight into the Evolution of Plant Parasitism.</title>
        <authorList>
            <person name="Yoshida S."/>
            <person name="Kim S."/>
            <person name="Wafula E.K."/>
            <person name="Tanskanen J."/>
            <person name="Kim Y.M."/>
            <person name="Honaas L."/>
            <person name="Yang Z."/>
            <person name="Spallek T."/>
            <person name="Conn C.E."/>
            <person name="Ichihashi Y."/>
            <person name="Cheong K."/>
            <person name="Cui S."/>
            <person name="Der J.P."/>
            <person name="Gundlach H."/>
            <person name="Jiao Y."/>
            <person name="Hori C."/>
            <person name="Ishida J.K."/>
            <person name="Kasahara H."/>
            <person name="Kiba T."/>
            <person name="Kim M.S."/>
            <person name="Koo N."/>
            <person name="Laohavisit A."/>
            <person name="Lee Y.H."/>
            <person name="Lumba S."/>
            <person name="McCourt P."/>
            <person name="Mortimer J.C."/>
            <person name="Mutuku J.M."/>
            <person name="Nomura T."/>
            <person name="Sasaki-Sekimoto Y."/>
            <person name="Seto Y."/>
            <person name="Wang Y."/>
            <person name="Wakatake T."/>
            <person name="Sakakibara H."/>
            <person name="Demura T."/>
            <person name="Yamaguchi S."/>
            <person name="Yoneyama K."/>
            <person name="Manabe R.I."/>
            <person name="Nelson D.C."/>
            <person name="Schulman A.H."/>
            <person name="Timko M.P."/>
            <person name="dePamphilis C.W."/>
            <person name="Choi D."/>
            <person name="Shirasu K."/>
        </authorList>
    </citation>
    <scope>NUCLEOTIDE SEQUENCE [LARGE SCALE GENOMIC DNA]</scope>
    <source>
        <strain evidence="3">cv. UVA1</strain>
    </source>
</reference>
<evidence type="ECO:0000256" key="1">
    <source>
        <dbReference type="SAM" id="MobiDB-lite"/>
    </source>
</evidence>
<accession>A0A5A7QI13</accession>
<gene>
    <name evidence="2" type="ORF">STAS_21466</name>
</gene>
<comment type="caution">
    <text evidence="2">The sequence shown here is derived from an EMBL/GenBank/DDBJ whole genome shotgun (WGS) entry which is preliminary data.</text>
</comment>
<dbReference type="Proteomes" id="UP000325081">
    <property type="component" value="Unassembled WGS sequence"/>
</dbReference>